<sequence length="96" mass="10914">MRWEEKCKGFPLPCHAWDHPSPAHLRDEPFRYASAFDKVLLLIGSLVAIGTGIGLPMMSIIMKYWPSYVDYFCSSASRSISFYKMLESLTAAILHN</sequence>
<evidence type="ECO:0000313" key="5">
    <source>
        <dbReference type="EMBL" id="KIH63938.1"/>
    </source>
</evidence>
<dbReference type="GO" id="GO:0016020">
    <property type="term" value="C:membrane"/>
    <property type="evidence" value="ECO:0007669"/>
    <property type="project" value="InterPro"/>
</dbReference>
<dbReference type="AlphaFoldDB" id="A0A0C2D3C8"/>
<reference evidence="5 6" key="1">
    <citation type="submission" date="2013-12" db="EMBL/GenBank/DDBJ databases">
        <title>Draft genome of the parsitic nematode Ancylostoma duodenale.</title>
        <authorList>
            <person name="Mitreva M."/>
        </authorList>
    </citation>
    <scope>NUCLEOTIDE SEQUENCE [LARGE SCALE GENOMIC DNA]</scope>
    <source>
        <strain evidence="5 6">Zhejiang</strain>
    </source>
</reference>
<evidence type="ECO:0000256" key="1">
    <source>
        <dbReference type="ARBA" id="ARBA00022692"/>
    </source>
</evidence>
<gene>
    <name evidence="5" type="ORF">ANCDUO_05754</name>
</gene>
<organism evidence="5 6">
    <name type="scientific">Ancylostoma duodenale</name>
    <dbReference type="NCBI Taxonomy" id="51022"/>
    <lineage>
        <taxon>Eukaryota</taxon>
        <taxon>Metazoa</taxon>
        <taxon>Ecdysozoa</taxon>
        <taxon>Nematoda</taxon>
        <taxon>Chromadorea</taxon>
        <taxon>Rhabditida</taxon>
        <taxon>Rhabditina</taxon>
        <taxon>Rhabditomorpha</taxon>
        <taxon>Strongyloidea</taxon>
        <taxon>Ancylostomatidae</taxon>
        <taxon>Ancylostomatinae</taxon>
        <taxon>Ancylostoma</taxon>
    </lineage>
</organism>
<keyword evidence="3 4" id="KW-0472">Membrane</keyword>
<feature type="transmembrane region" description="Helical" evidence="4">
    <location>
        <begin position="39"/>
        <end position="62"/>
    </location>
</feature>
<proteinExistence type="predicted"/>
<dbReference type="OrthoDB" id="6500128at2759"/>
<keyword evidence="6" id="KW-1185">Reference proteome</keyword>
<protein>
    <submittedName>
        <fullName evidence="5">Uncharacterized protein</fullName>
    </submittedName>
</protein>
<name>A0A0C2D3C8_9BILA</name>
<evidence type="ECO:0000313" key="6">
    <source>
        <dbReference type="Proteomes" id="UP000054047"/>
    </source>
</evidence>
<evidence type="ECO:0000256" key="3">
    <source>
        <dbReference type="ARBA" id="ARBA00023136"/>
    </source>
</evidence>
<dbReference type="InterPro" id="IPR036640">
    <property type="entry name" value="ABC1_TM_sf"/>
</dbReference>
<evidence type="ECO:0000256" key="4">
    <source>
        <dbReference type="SAM" id="Phobius"/>
    </source>
</evidence>
<keyword evidence="1 4" id="KW-0812">Transmembrane</keyword>
<dbReference type="Proteomes" id="UP000054047">
    <property type="component" value="Unassembled WGS sequence"/>
</dbReference>
<dbReference type="EMBL" id="KN728344">
    <property type="protein sequence ID" value="KIH63938.1"/>
    <property type="molecule type" value="Genomic_DNA"/>
</dbReference>
<evidence type="ECO:0000256" key="2">
    <source>
        <dbReference type="ARBA" id="ARBA00022989"/>
    </source>
</evidence>
<accession>A0A0C2D3C8</accession>
<dbReference type="Gene3D" id="1.20.1560.10">
    <property type="entry name" value="ABC transporter type 1, transmembrane domain"/>
    <property type="match status" value="1"/>
</dbReference>
<keyword evidence="2 4" id="KW-1133">Transmembrane helix</keyword>
<dbReference type="GO" id="GO:0005524">
    <property type="term" value="F:ATP binding"/>
    <property type="evidence" value="ECO:0007669"/>
    <property type="project" value="InterPro"/>
</dbReference>